<evidence type="ECO:0000256" key="5">
    <source>
        <dbReference type="ARBA" id="ARBA00022723"/>
    </source>
</evidence>
<keyword evidence="6" id="KW-0547">Nucleotide-binding</keyword>
<dbReference type="Gene3D" id="3.40.50.1970">
    <property type="match status" value="1"/>
</dbReference>
<dbReference type="AlphaFoldDB" id="A0A3L8GFU2"/>
<dbReference type="GO" id="GO:0005737">
    <property type="term" value="C:cytoplasm"/>
    <property type="evidence" value="ECO:0007669"/>
    <property type="project" value="InterPro"/>
</dbReference>
<reference evidence="16 18" key="2">
    <citation type="submission" date="2018-06" db="EMBL/GenBank/DDBJ databases">
        <title>Mutators as drivers of adaptation in pathogenic bacteria and a risk factor for host jumps and vaccine escape.</title>
        <authorList>
            <person name="Barnes A.C."/>
            <person name="Silayeva O."/>
        </authorList>
    </citation>
    <scope>NUCLEOTIDE SEQUENCE [LARGE SCALE GENOMIC DNA]</scope>
    <source>
        <strain evidence="16 18">QMA0445</strain>
    </source>
</reference>
<evidence type="ECO:0000256" key="8">
    <source>
        <dbReference type="ARBA" id="ARBA00023027"/>
    </source>
</evidence>
<dbReference type="Pfam" id="PF24621">
    <property type="entry name" value="DHQS_C"/>
    <property type="match status" value="1"/>
</dbReference>
<dbReference type="GO" id="GO:0000166">
    <property type="term" value="F:nucleotide binding"/>
    <property type="evidence" value="ECO:0007669"/>
    <property type="project" value="UniProtKB-KW"/>
</dbReference>
<dbReference type="KEGG" id="siz:SI82_07410"/>
<dbReference type="EMBL" id="QLQD01000066">
    <property type="protein sequence ID" value="RLU55919.1"/>
    <property type="molecule type" value="Genomic_DNA"/>
</dbReference>
<evidence type="ECO:0000256" key="10">
    <source>
        <dbReference type="ARBA" id="ARBA00023239"/>
    </source>
</evidence>
<reference evidence="15 17" key="1">
    <citation type="journal article" date="2014" name="Genome Announc.">
        <title>Complete Genome Sequence of a Virulent Strain, Streptococcus iniae ISET0901, Isolated from Diseased Tilapia.</title>
        <authorList>
            <person name="Pridgeon J.W."/>
            <person name="Zhang D."/>
            <person name="Zhang L."/>
        </authorList>
    </citation>
    <scope>NUCLEOTIDE SEQUENCE [LARGE SCALE GENOMIC DNA]</scope>
    <source>
        <strain evidence="15 17">ISET0901</strain>
    </source>
</reference>
<dbReference type="PIRSF" id="PIRSF001455">
    <property type="entry name" value="DHQ_synth"/>
    <property type="match status" value="1"/>
</dbReference>
<dbReference type="GO" id="GO:0046872">
    <property type="term" value="F:metal ion binding"/>
    <property type="evidence" value="ECO:0007669"/>
    <property type="project" value="UniProtKB-KW"/>
</dbReference>
<dbReference type="GO" id="GO:0009423">
    <property type="term" value="P:chorismate biosynthetic process"/>
    <property type="evidence" value="ECO:0007669"/>
    <property type="project" value="UniProtKB-UniRule"/>
</dbReference>
<evidence type="ECO:0000256" key="7">
    <source>
        <dbReference type="ARBA" id="ARBA00022833"/>
    </source>
</evidence>
<dbReference type="Gene3D" id="1.20.1090.10">
    <property type="entry name" value="Dehydroquinate synthase-like - alpha domain"/>
    <property type="match status" value="1"/>
</dbReference>
<evidence type="ECO:0000256" key="2">
    <source>
        <dbReference type="ARBA" id="ARBA00001941"/>
    </source>
</evidence>
<evidence type="ECO:0000256" key="3">
    <source>
        <dbReference type="ARBA" id="ARBA00001947"/>
    </source>
</evidence>
<dbReference type="SUPFAM" id="SSF56796">
    <property type="entry name" value="Dehydroquinate synthase-like"/>
    <property type="match status" value="1"/>
</dbReference>
<comment type="cofactor">
    <cofactor evidence="3">
        <name>Zn(2+)</name>
        <dbReference type="ChEBI" id="CHEBI:29105"/>
    </cofactor>
</comment>
<dbReference type="Pfam" id="PF01761">
    <property type="entry name" value="DHQ_synthase"/>
    <property type="match status" value="1"/>
</dbReference>
<keyword evidence="5" id="KW-0479">Metal-binding</keyword>
<dbReference type="PANTHER" id="PTHR43622:SF1">
    <property type="entry name" value="3-DEHYDROQUINATE SYNTHASE"/>
    <property type="match status" value="1"/>
</dbReference>
<dbReference type="STRING" id="1346.BMF34_07330"/>
<keyword evidence="7" id="KW-0862">Zinc</keyword>
<evidence type="ECO:0000256" key="6">
    <source>
        <dbReference type="ARBA" id="ARBA00022741"/>
    </source>
</evidence>
<organism evidence="16 18">
    <name type="scientific">Streptococcus iniae</name>
    <name type="common">Streptococcus shiloi</name>
    <dbReference type="NCBI Taxonomy" id="1346"/>
    <lineage>
        <taxon>Bacteria</taxon>
        <taxon>Bacillati</taxon>
        <taxon>Bacillota</taxon>
        <taxon>Bacilli</taxon>
        <taxon>Lactobacillales</taxon>
        <taxon>Streptococcaceae</taxon>
        <taxon>Streptococcus</taxon>
    </lineage>
</organism>
<dbReference type="InterPro" id="IPR016037">
    <property type="entry name" value="DHQ_synth_AroB"/>
</dbReference>
<evidence type="ECO:0000256" key="1">
    <source>
        <dbReference type="ARBA" id="ARBA00001911"/>
    </source>
</evidence>
<name>A0A3L8GFU2_STRIN</name>
<evidence type="ECO:0000313" key="18">
    <source>
        <dbReference type="Proteomes" id="UP000269148"/>
    </source>
</evidence>
<dbReference type="InterPro" id="IPR050071">
    <property type="entry name" value="Dehydroquinate_synthase"/>
</dbReference>
<evidence type="ECO:0000256" key="12">
    <source>
        <dbReference type="NCBIfam" id="TIGR01357"/>
    </source>
</evidence>
<evidence type="ECO:0000259" key="14">
    <source>
        <dbReference type="Pfam" id="PF24621"/>
    </source>
</evidence>
<evidence type="ECO:0000259" key="13">
    <source>
        <dbReference type="Pfam" id="PF01761"/>
    </source>
</evidence>
<evidence type="ECO:0000313" key="15">
    <source>
        <dbReference type="EMBL" id="AHY16257.1"/>
    </source>
</evidence>
<dbReference type="GO" id="GO:0003856">
    <property type="term" value="F:3-dehydroquinate synthase activity"/>
    <property type="evidence" value="ECO:0007669"/>
    <property type="project" value="UniProtKB-UniRule"/>
</dbReference>
<keyword evidence="10 16" id="KW-0456">Lyase</keyword>
<gene>
    <name evidence="16" type="primary">aroB</name>
    <name evidence="16" type="ORF">DIY07_07480</name>
    <name evidence="15" type="ORF">DQ08_07300</name>
</gene>
<dbReference type="Proteomes" id="UP000269148">
    <property type="component" value="Unassembled WGS sequence"/>
</dbReference>
<accession>A0A3L8GFU2</accession>
<evidence type="ECO:0000313" key="17">
    <source>
        <dbReference type="Proteomes" id="UP000025245"/>
    </source>
</evidence>
<dbReference type="CDD" id="cd08195">
    <property type="entry name" value="DHQS"/>
    <property type="match status" value="1"/>
</dbReference>
<sequence length="358" mass="40432">MELKISSRLKDYTVLFEDDVLEALSRVVERSEEKQFFFVTDDNVYALYQDLFARFEKAYQATVHIVPSGGNSKSLEQASLMYEKLLDLNFTKKDYLITVGGGVIGDLGGFVAATFNRGIQYIQIPTTLLSQVDSSIGGKVGVHFKEFTNIIGAIYPPNAVIISTLFLASLPKREFSCGMSEIIKIAFIHDQVLFEKLTVFANQHDSKLLKEIIYQAVNNKKKIVERDEWDGHDRLSLNFGHTIGHAIETLTNHDAYLHGEAIAIGMMFEAKVARQEAKLSTYHFERLEQMLVTYGLPIEVDATLLKASSLFEVLKTDKKNSAQEIAFILPLDSGFTLYRIDKEDYSFITQMQELLALP</sequence>
<evidence type="ECO:0000256" key="11">
    <source>
        <dbReference type="ARBA" id="ARBA00023285"/>
    </source>
</evidence>
<dbReference type="InterPro" id="IPR030963">
    <property type="entry name" value="DHQ_synth_fam"/>
</dbReference>
<dbReference type="InterPro" id="IPR056179">
    <property type="entry name" value="DHQS_C"/>
</dbReference>
<evidence type="ECO:0000313" key="16">
    <source>
        <dbReference type="EMBL" id="RLU55919.1"/>
    </source>
</evidence>
<comment type="cofactor">
    <cofactor evidence="2">
        <name>Co(2+)</name>
        <dbReference type="ChEBI" id="CHEBI:48828"/>
    </cofactor>
</comment>
<keyword evidence="8" id="KW-0520">NAD</keyword>
<protein>
    <recommendedName>
        <fullName evidence="12">3-dehydroquinate synthase</fullName>
        <ecNumber evidence="12">4.2.3.4</ecNumber>
    </recommendedName>
</protein>
<dbReference type="OrthoDB" id="9806583at2"/>
<dbReference type="KEGG" id="siq:DQ08_07300"/>
<dbReference type="GO" id="GO:0009073">
    <property type="term" value="P:aromatic amino acid family biosynthetic process"/>
    <property type="evidence" value="ECO:0007669"/>
    <property type="project" value="UniProtKB-KW"/>
</dbReference>
<dbReference type="GO" id="GO:0008652">
    <property type="term" value="P:amino acid biosynthetic process"/>
    <property type="evidence" value="ECO:0007669"/>
    <property type="project" value="UniProtKB-KW"/>
</dbReference>
<evidence type="ECO:0000256" key="4">
    <source>
        <dbReference type="ARBA" id="ARBA00022605"/>
    </source>
</evidence>
<feature type="domain" description="3-dehydroquinate synthase N-terminal" evidence="13">
    <location>
        <begin position="65"/>
        <end position="176"/>
    </location>
</feature>
<dbReference type="InterPro" id="IPR030960">
    <property type="entry name" value="DHQS/DOIS_N"/>
</dbReference>
<dbReference type="GeneID" id="35765788"/>
<dbReference type="EMBL" id="CP007586">
    <property type="protein sequence ID" value="AHY16257.1"/>
    <property type="molecule type" value="Genomic_DNA"/>
</dbReference>
<dbReference type="SMR" id="A0A3L8GFU2"/>
<proteinExistence type="predicted"/>
<dbReference type="EC" id="4.2.3.4" evidence="12"/>
<keyword evidence="4" id="KW-0028">Amino-acid biosynthesis</keyword>
<dbReference type="FunFam" id="3.40.50.1970:FF:000007">
    <property type="entry name" value="Pentafunctional AROM polypeptide"/>
    <property type="match status" value="1"/>
</dbReference>
<dbReference type="PANTHER" id="PTHR43622">
    <property type="entry name" value="3-DEHYDROQUINATE SYNTHASE"/>
    <property type="match status" value="1"/>
</dbReference>
<dbReference type="Proteomes" id="UP000025245">
    <property type="component" value="Chromosome"/>
</dbReference>
<dbReference type="KEGG" id="sio:DW64_07285"/>
<keyword evidence="17" id="KW-1185">Reference proteome</keyword>
<comment type="cofactor">
    <cofactor evidence="1">
        <name>NAD(+)</name>
        <dbReference type="ChEBI" id="CHEBI:57540"/>
    </cofactor>
</comment>
<keyword evidence="9" id="KW-0057">Aromatic amino acid biosynthesis</keyword>
<keyword evidence="11" id="KW-0170">Cobalt</keyword>
<feature type="domain" description="3-dehydroquinate synthase C-terminal" evidence="14">
    <location>
        <begin position="178"/>
        <end position="320"/>
    </location>
</feature>
<dbReference type="NCBIfam" id="TIGR01357">
    <property type="entry name" value="aroB"/>
    <property type="match status" value="1"/>
</dbReference>
<dbReference type="RefSeq" id="WP_003101586.1">
    <property type="nucleotide sequence ID" value="NZ_CP010783.1"/>
</dbReference>
<evidence type="ECO:0000256" key="9">
    <source>
        <dbReference type="ARBA" id="ARBA00023141"/>
    </source>
</evidence>